<protein>
    <submittedName>
        <fullName evidence="2">Uncharacterized protein</fullName>
    </submittedName>
</protein>
<feature type="region of interest" description="Disordered" evidence="1">
    <location>
        <begin position="38"/>
        <end position="62"/>
    </location>
</feature>
<dbReference type="VEuPathDB" id="FungiDB:GMDG_08676"/>
<evidence type="ECO:0000313" key="2">
    <source>
        <dbReference type="EMBL" id="OAF59036.1"/>
    </source>
</evidence>
<sequence length="306" mass="34288">MHEPLFLFSARDIDEGPKSDVAEEDAIPVRIFNEQGSTRSPFSDLTLTTSPSWPPPKKNNGKATAAAIPEARLTEAERLAAVDALLEKKKATAVKAATTRARNKKAKEAAAQALWGQTRSPFRALRTTLRALPATFLSLKKNPMSRCEYCVEQHNKCLPIPTFVLCQFNRLADAFQLYRDAIQHDEEAFSKTLANSRAKILAAVQEKYTAYIVQGKNLLRRRHRVGHDSQPQKVNLGLALIEIVSEVRSLRRTTRLGNDLQKAIHRHLPDVALAEEYESSDSEDDVDREHVDGELEPDWELETVVG</sequence>
<dbReference type="EMBL" id="KV441394">
    <property type="protein sequence ID" value="OAF59036.1"/>
    <property type="molecule type" value="Genomic_DNA"/>
</dbReference>
<dbReference type="RefSeq" id="XP_024324320.1">
    <property type="nucleotide sequence ID" value="XM_024467830.1"/>
</dbReference>
<gene>
    <name evidence="2" type="ORF">VC83_04195</name>
</gene>
<reference evidence="2" key="1">
    <citation type="submission" date="2016-03" db="EMBL/GenBank/DDBJ databases">
        <title>Updated assembly of Pseudogymnoascus destructans, the fungus causing white-nose syndrome of bats.</title>
        <authorList>
            <person name="Palmer J.M."/>
            <person name="Drees K.P."/>
            <person name="Foster J.T."/>
            <person name="Lindner D.L."/>
        </authorList>
    </citation>
    <scope>NUCLEOTIDE SEQUENCE [LARGE SCALE GENOMIC DNA]</scope>
    <source>
        <strain evidence="2">20631-21</strain>
    </source>
</reference>
<dbReference type="Proteomes" id="UP000077154">
    <property type="component" value="Unassembled WGS sequence"/>
</dbReference>
<feature type="region of interest" description="Disordered" evidence="1">
    <location>
        <begin position="277"/>
        <end position="306"/>
    </location>
</feature>
<feature type="compositionally biased region" description="Acidic residues" evidence="1">
    <location>
        <begin position="277"/>
        <end position="286"/>
    </location>
</feature>
<dbReference type="GeneID" id="36287268"/>
<evidence type="ECO:0000256" key="1">
    <source>
        <dbReference type="SAM" id="MobiDB-lite"/>
    </source>
</evidence>
<organism evidence="2">
    <name type="scientific">Pseudogymnoascus destructans</name>
    <dbReference type="NCBI Taxonomy" id="655981"/>
    <lineage>
        <taxon>Eukaryota</taxon>
        <taxon>Fungi</taxon>
        <taxon>Dikarya</taxon>
        <taxon>Ascomycota</taxon>
        <taxon>Pezizomycotina</taxon>
        <taxon>Leotiomycetes</taxon>
        <taxon>Thelebolales</taxon>
        <taxon>Thelebolaceae</taxon>
        <taxon>Pseudogymnoascus</taxon>
    </lineage>
</organism>
<dbReference type="AlphaFoldDB" id="A0A177AA79"/>
<proteinExistence type="predicted"/>
<accession>A0A177AA79</accession>
<name>A0A177AA79_9PEZI</name>
<feature type="compositionally biased region" description="Acidic residues" evidence="1">
    <location>
        <begin position="294"/>
        <end position="306"/>
    </location>
</feature>